<keyword evidence="2" id="KW-1185">Reference proteome</keyword>
<dbReference type="AlphaFoldDB" id="A0A9W4T3Z0"/>
<evidence type="ECO:0000313" key="1">
    <source>
        <dbReference type="EMBL" id="CAI2191564.1"/>
    </source>
</evidence>
<organism evidence="1 2">
    <name type="scientific">Funneliformis geosporum</name>
    <dbReference type="NCBI Taxonomy" id="1117311"/>
    <lineage>
        <taxon>Eukaryota</taxon>
        <taxon>Fungi</taxon>
        <taxon>Fungi incertae sedis</taxon>
        <taxon>Mucoromycota</taxon>
        <taxon>Glomeromycotina</taxon>
        <taxon>Glomeromycetes</taxon>
        <taxon>Glomerales</taxon>
        <taxon>Glomeraceae</taxon>
        <taxon>Funneliformis</taxon>
    </lineage>
</organism>
<name>A0A9W4T3Z0_9GLOM</name>
<dbReference type="Proteomes" id="UP001153678">
    <property type="component" value="Unassembled WGS sequence"/>
</dbReference>
<sequence length="79" mass="9335">MAELRDQIFQYTGFKPNEICLSITEENRQVFRKIITEQDGMTDIIIDDYQFLQQHGHNEKVLAHIEKRFKEVPLASVLI</sequence>
<reference evidence="1" key="1">
    <citation type="submission" date="2022-08" db="EMBL/GenBank/DDBJ databases">
        <authorList>
            <person name="Kallberg Y."/>
            <person name="Tangrot J."/>
            <person name="Rosling A."/>
        </authorList>
    </citation>
    <scope>NUCLEOTIDE SEQUENCE</scope>
    <source>
        <strain evidence="1">Wild A</strain>
    </source>
</reference>
<dbReference type="EMBL" id="CAMKVN010007504">
    <property type="protein sequence ID" value="CAI2191564.1"/>
    <property type="molecule type" value="Genomic_DNA"/>
</dbReference>
<accession>A0A9W4T3Z0</accession>
<comment type="caution">
    <text evidence="1">The sequence shown here is derived from an EMBL/GenBank/DDBJ whole genome shotgun (WGS) entry which is preliminary data.</text>
</comment>
<evidence type="ECO:0000313" key="2">
    <source>
        <dbReference type="Proteomes" id="UP001153678"/>
    </source>
</evidence>
<protein>
    <submittedName>
        <fullName evidence="1">3185_t:CDS:1</fullName>
    </submittedName>
</protein>
<proteinExistence type="predicted"/>
<gene>
    <name evidence="1" type="ORF">FWILDA_LOCUS15134</name>
</gene>
<dbReference type="OrthoDB" id="2386437at2759"/>